<keyword evidence="3" id="KW-0964">Secreted</keyword>
<dbReference type="Pfam" id="PF00657">
    <property type="entry name" value="Lipase_GDSL"/>
    <property type="match status" value="1"/>
</dbReference>
<keyword evidence="4 8" id="KW-0732">Signal</keyword>
<accession>A0A2N9FIK5</accession>
<feature type="signal peptide" evidence="8">
    <location>
        <begin position="1"/>
        <end position="23"/>
    </location>
</feature>
<evidence type="ECO:0000256" key="7">
    <source>
        <dbReference type="ARBA" id="ARBA00023098"/>
    </source>
</evidence>
<comment type="subcellular location">
    <subcellularLocation>
        <location evidence="1">Secreted</location>
    </subcellularLocation>
</comment>
<evidence type="ECO:0000256" key="8">
    <source>
        <dbReference type="SAM" id="SignalP"/>
    </source>
</evidence>
<evidence type="ECO:0000256" key="4">
    <source>
        <dbReference type="ARBA" id="ARBA00022729"/>
    </source>
</evidence>
<proteinExistence type="inferred from homology"/>
<organism evidence="9">
    <name type="scientific">Fagus sylvatica</name>
    <name type="common">Beechnut</name>
    <dbReference type="NCBI Taxonomy" id="28930"/>
    <lineage>
        <taxon>Eukaryota</taxon>
        <taxon>Viridiplantae</taxon>
        <taxon>Streptophyta</taxon>
        <taxon>Embryophyta</taxon>
        <taxon>Tracheophyta</taxon>
        <taxon>Spermatophyta</taxon>
        <taxon>Magnoliopsida</taxon>
        <taxon>eudicotyledons</taxon>
        <taxon>Gunneridae</taxon>
        <taxon>Pentapetalae</taxon>
        <taxon>rosids</taxon>
        <taxon>fabids</taxon>
        <taxon>Fagales</taxon>
        <taxon>Fagaceae</taxon>
        <taxon>Fagus</taxon>
    </lineage>
</organism>
<dbReference type="GO" id="GO:0016788">
    <property type="term" value="F:hydrolase activity, acting on ester bonds"/>
    <property type="evidence" value="ECO:0007669"/>
    <property type="project" value="InterPro"/>
</dbReference>
<dbReference type="InterPro" id="IPR051238">
    <property type="entry name" value="GDSL_esterase/lipase"/>
</dbReference>
<dbReference type="AlphaFoldDB" id="A0A2N9FIK5"/>
<dbReference type="InterPro" id="IPR001087">
    <property type="entry name" value="GDSL"/>
</dbReference>
<evidence type="ECO:0008006" key="10">
    <source>
        <dbReference type="Google" id="ProtNLM"/>
    </source>
</evidence>
<evidence type="ECO:0000313" key="9">
    <source>
        <dbReference type="EMBL" id="SPC87008.1"/>
    </source>
</evidence>
<evidence type="ECO:0000256" key="2">
    <source>
        <dbReference type="ARBA" id="ARBA00008668"/>
    </source>
</evidence>
<dbReference type="PANTHER" id="PTHR45650:SF43">
    <property type="entry name" value="GDSL ESTERASE_LIPASE 7-LIKE"/>
    <property type="match status" value="1"/>
</dbReference>
<keyword evidence="7" id="KW-0443">Lipid metabolism</keyword>
<sequence>MGRTFMLLVVVCIFFFFTVESQAQIVPALYVFGDSFVVSGNDNPLDTDAKANYAPYGIDFPNGPTGRVTNGLTIADFFAQLLGIQVPPPFLLVNATAEKFYEGFNYASGSAGIRSETGTAGQEVTLSMEKQIELFRKTVQEYLPSHFSSAIELKDYLSKSIFLVIIGSNDYSHNYLSTQYNSSRIYNMKQFADLLTYGLEQQLQELYLLGARKFVVFEIDAMGCEPAFLQIEKSNPKCSEKVNSYIGTYNHKLGVMLERVGKAVVNSTFVLAKRYQIMNDLVANPTRYGESSSLPFKNPLH</sequence>
<name>A0A2N9FIK5_FAGSY</name>
<protein>
    <recommendedName>
        <fullName evidence="10">SGNH hydrolase-type esterase domain-containing protein</fullName>
    </recommendedName>
</protein>
<gene>
    <name evidence="9" type="ORF">FSB_LOCUS14890</name>
</gene>
<keyword evidence="6" id="KW-0442">Lipid degradation</keyword>
<evidence type="ECO:0000256" key="1">
    <source>
        <dbReference type="ARBA" id="ARBA00004613"/>
    </source>
</evidence>
<evidence type="ECO:0000256" key="3">
    <source>
        <dbReference type="ARBA" id="ARBA00022525"/>
    </source>
</evidence>
<evidence type="ECO:0000256" key="6">
    <source>
        <dbReference type="ARBA" id="ARBA00022963"/>
    </source>
</evidence>
<dbReference type="InterPro" id="IPR036514">
    <property type="entry name" value="SGNH_hydro_sf"/>
</dbReference>
<keyword evidence="5" id="KW-0378">Hydrolase</keyword>
<reference evidence="9" key="1">
    <citation type="submission" date="2018-02" db="EMBL/GenBank/DDBJ databases">
        <authorList>
            <person name="Cohen D.B."/>
            <person name="Kent A.D."/>
        </authorList>
    </citation>
    <scope>NUCLEOTIDE SEQUENCE</scope>
</reference>
<dbReference type="EMBL" id="OIVN01000890">
    <property type="protein sequence ID" value="SPC87008.1"/>
    <property type="molecule type" value="Genomic_DNA"/>
</dbReference>
<dbReference type="PANTHER" id="PTHR45650">
    <property type="entry name" value="GDSL-LIKE LIPASE/ACYLHYDROLASE-RELATED"/>
    <property type="match status" value="1"/>
</dbReference>
<dbReference type="Gene3D" id="3.40.50.1110">
    <property type="entry name" value="SGNH hydrolase"/>
    <property type="match status" value="1"/>
</dbReference>
<comment type="similarity">
    <text evidence="2">Belongs to the 'GDSL' lipolytic enzyme family.</text>
</comment>
<feature type="chain" id="PRO_5014906046" description="SGNH hydrolase-type esterase domain-containing protein" evidence="8">
    <location>
        <begin position="24"/>
        <end position="301"/>
    </location>
</feature>
<dbReference type="GO" id="GO:0005576">
    <property type="term" value="C:extracellular region"/>
    <property type="evidence" value="ECO:0007669"/>
    <property type="project" value="UniProtKB-SubCell"/>
</dbReference>
<dbReference type="GO" id="GO:0016042">
    <property type="term" value="P:lipid catabolic process"/>
    <property type="evidence" value="ECO:0007669"/>
    <property type="project" value="UniProtKB-KW"/>
</dbReference>
<evidence type="ECO:0000256" key="5">
    <source>
        <dbReference type="ARBA" id="ARBA00022801"/>
    </source>
</evidence>